<accession>A0A543BBR3</accession>
<name>A0A543BBR3_9MICO</name>
<sequence length="291" mass="31479">MRREVVQWRGLEALRYSAGGTSVIVVPTRGAKIVSLCDRTGREWLAQGDGRSVPRDPATAFEDAEMCGWDECVPTIDRSRTTRGLIAPDHGDAWNRAWRESRPGALSTRLPSVDAGFERGISLDADGRLTLSYRVEAGRAGADILWAAHPLFLREEGDRISIDAAKPLWDVSAPTAAPAAGAPDDRVNARMPEGASAKYYTDPGERPQWARIDRRDGASLRLAWAGDAVRTLGVWLDRSGIGTEDVVALEPSTGWYDSVEVASASGRVLRLEPHAVAEWSLGISVLAPSPA</sequence>
<protein>
    <submittedName>
        <fullName evidence="1">Galactose mutarotase-like enzyme</fullName>
    </submittedName>
</protein>
<organism evidence="1 2">
    <name type="scientific">Microbacterium saperdae</name>
    <dbReference type="NCBI Taxonomy" id="69368"/>
    <lineage>
        <taxon>Bacteria</taxon>
        <taxon>Bacillati</taxon>
        <taxon>Actinomycetota</taxon>
        <taxon>Actinomycetes</taxon>
        <taxon>Micrococcales</taxon>
        <taxon>Microbacteriaceae</taxon>
        <taxon>Microbacterium</taxon>
    </lineage>
</organism>
<reference evidence="1 2" key="1">
    <citation type="submission" date="2019-06" db="EMBL/GenBank/DDBJ databases">
        <title>Sequencing the genomes of 1000 actinobacteria strains.</title>
        <authorList>
            <person name="Klenk H.-P."/>
        </authorList>
    </citation>
    <scope>NUCLEOTIDE SEQUENCE [LARGE SCALE GENOMIC DNA]</scope>
    <source>
        <strain evidence="1 2">DSM 20169</strain>
    </source>
</reference>
<evidence type="ECO:0000313" key="2">
    <source>
        <dbReference type="Proteomes" id="UP000317209"/>
    </source>
</evidence>
<gene>
    <name evidence="1" type="ORF">FB560_3773</name>
</gene>
<dbReference type="RefSeq" id="WP_141874218.1">
    <property type="nucleotide sequence ID" value="NZ_VFOX01000002.1"/>
</dbReference>
<dbReference type="GO" id="GO:0030246">
    <property type="term" value="F:carbohydrate binding"/>
    <property type="evidence" value="ECO:0007669"/>
    <property type="project" value="InterPro"/>
</dbReference>
<dbReference type="SUPFAM" id="SSF74650">
    <property type="entry name" value="Galactose mutarotase-like"/>
    <property type="match status" value="1"/>
</dbReference>
<dbReference type="EMBL" id="VFOX01000002">
    <property type="protein sequence ID" value="TQL82289.1"/>
    <property type="molecule type" value="Genomic_DNA"/>
</dbReference>
<dbReference type="GO" id="GO:0005975">
    <property type="term" value="P:carbohydrate metabolic process"/>
    <property type="evidence" value="ECO:0007669"/>
    <property type="project" value="InterPro"/>
</dbReference>
<dbReference type="GO" id="GO:0003824">
    <property type="term" value="F:catalytic activity"/>
    <property type="evidence" value="ECO:0007669"/>
    <property type="project" value="InterPro"/>
</dbReference>
<keyword evidence="2" id="KW-1185">Reference proteome</keyword>
<evidence type="ECO:0000313" key="1">
    <source>
        <dbReference type="EMBL" id="TQL82289.1"/>
    </source>
</evidence>
<comment type="caution">
    <text evidence="1">The sequence shown here is derived from an EMBL/GenBank/DDBJ whole genome shotgun (WGS) entry which is preliminary data.</text>
</comment>
<proteinExistence type="predicted"/>
<dbReference type="OrthoDB" id="2528227at2"/>
<dbReference type="Gene3D" id="2.70.98.10">
    <property type="match status" value="1"/>
</dbReference>
<dbReference type="InterPro" id="IPR011013">
    <property type="entry name" value="Gal_mutarotase_sf_dom"/>
</dbReference>
<dbReference type="AlphaFoldDB" id="A0A543BBR3"/>
<dbReference type="InterPro" id="IPR014718">
    <property type="entry name" value="GH-type_carb-bd"/>
</dbReference>
<dbReference type="Proteomes" id="UP000317209">
    <property type="component" value="Unassembled WGS sequence"/>
</dbReference>